<protein>
    <submittedName>
        <fullName evidence="2">Putative membrane protein</fullName>
    </submittedName>
</protein>
<feature type="transmembrane region" description="Helical" evidence="1">
    <location>
        <begin position="82"/>
        <end position="108"/>
    </location>
</feature>
<sequence length="144" mass="15726">MELFIKFITVTGIGIIELWAAIPIGTALELHPLLNGIASALGSIIGALVIIFFGERLRKWLLRKKAKGEGKKGRIYRIWEKYGVIGLRMISPLITGAPLGAAIGISLGASPRRLFIWMTIGIVIWTVILTAISTWGFAGLQMLK</sequence>
<keyword evidence="1" id="KW-0812">Transmembrane</keyword>
<dbReference type="eggNOG" id="COG2426">
    <property type="taxonomic scope" value="Bacteria"/>
</dbReference>
<dbReference type="Proteomes" id="UP000005104">
    <property type="component" value="Chromosome"/>
</dbReference>
<proteinExistence type="predicted"/>
<evidence type="ECO:0000313" key="3">
    <source>
        <dbReference type="Proteomes" id="UP000005104"/>
    </source>
</evidence>
<dbReference type="AlphaFoldDB" id="H5XVH2"/>
<dbReference type="Pfam" id="PF06695">
    <property type="entry name" value="Sm_multidrug_ex"/>
    <property type="match status" value="1"/>
</dbReference>
<name>H5XVH2_9FIRM</name>
<evidence type="ECO:0000313" key="2">
    <source>
        <dbReference type="EMBL" id="EHQ89908.1"/>
    </source>
</evidence>
<keyword evidence="1" id="KW-1133">Transmembrane helix</keyword>
<dbReference type="InterPro" id="IPR009577">
    <property type="entry name" value="Sm_multidrug_ex"/>
</dbReference>
<evidence type="ECO:0000256" key="1">
    <source>
        <dbReference type="SAM" id="Phobius"/>
    </source>
</evidence>
<feature type="transmembrane region" description="Helical" evidence="1">
    <location>
        <begin position="7"/>
        <end position="28"/>
    </location>
</feature>
<dbReference type="OrthoDB" id="6400183at2"/>
<dbReference type="EMBL" id="CM001441">
    <property type="protein sequence ID" value="EHQ89908.1"/>
    <property type="molecule type" value="Genomic_DNA"/>
</dbReference>
<dbReference type="RefSeq" id="WP_007784062.1">
    <property type="nucleotide sequence ID" value="NZ_CM001441.1"/>
</dbReference>
<keyword evidence="1" id="KW-0472">Membrane</keyword>
<dbReference type="HOGENOM" id="CLU_117037_0_0_9"/>
<accession>H5XVH2</accession>
<gene>
    <name evidence="2" type="ORF">DesyoDRAFT_2860</name>
</gene>
<reference evidence="2 3" key="1">
    <citation type="submission" date="2011-11" db="EMBL/GenBank/DDBJ databases">
        <title>The Noncontiguous Finished genome of Desulfosporosinus youngiae DSM 17734.</title>
        <authorList>
            <consortium name="US DOE Joint Genome Institute (JGI-PGF)"/>
            <person name="Lucas S."/>
            <person name="Han J."/>
            <person name="Lapidus A."/>
            <person name="Cheng J.-F."/>
            <person name="Goodwin L."/>
            <person name="Pitluck S."/>
            <person name="Peters L."/>
            <person name="Ovchinnikova G."/>
            <person name="Lu M."/>
            <person name="Land M.L."/>
            <person name="Hauser L."/>
            <person name="Pester M."/>
            <person name="Spring S."/>
            <person name="Ollivier B."/>
            <person name="Rattei T."/>
            <person name="Klenk H.-P."/>
            <person name="Wagner M."/>
            <person name="Loy A."/>
            <person name="Woyke T.J."/>
        </authorList>
    </citation>
    <scope>NUCLEOTIDE SEQUENCE [LARGE SCALE GENOMIC DNA]</scope>
    <source>
        <strain evidence="2 3">DSM 17734</strain>
    </source>
</reference>
<feature type="transmembrane region" description="Helical" evidence="1">
    <location>
        <begin position="34"/>
        <end position="54"/>
    </location>
</feature>
<keyword evidence="3" id="KW-1185">Reference proteome</keyword>
<organism evidence="2 3">
    <name type="scientific">Desulfosporosinus youngiae DSM 17734</name>
    <dbReference type="NCBI Taxonomy" id="768710"/>
    <lineage>
        <taxon>Bacteria</taxon>
        <taxon>Bacillati</taxon>
        <taxon>Bacillota</taxon>
        <taxon>Clostridia</taxon>
        <taxon>Eubacteriales</taxon>
        <taxon>Desulfitobacteriaceae</taxon>
        <taxon>Desulfosporosinus</taxon>
    </lineage>
</organism>
<feature type="transmembrane region" description="Helical" evidence="1">
    <location>
        <begin position="114"/>
        <end position="138"/>
    </location>
</feature>